<dbReference type="GO" id="GO:0003677">
    <property type="term" value="F:DNA binding"/>
    <property type="evidence" value="ECO:0007669"/>
    <property type="project" value="UniProtKB-UniRule"/>
</dbReference>
<evidence type="ECO:0000313" key="8">
    <source>
        <dbReference type="EMBL" id="KAF0737202.1"/>
    </source>
</evidence>
<comment type="caution">
    <text evidence="8">The sequence shown here is derived from an EMBL/GenBank/DDBJ whole genome shotgun (WGS) entry which is preliminary data.</text>
</comment>
<dbReference type="Pfam" id="PF05485">
    <property type="entry name" value="THAP"/>
    <property type="match status" value="1"/>
</dbReference>
<dbReference type="Pfam" id="PF21787">
    <property type="entry name" value="TNP-like_RNaseH_N"/>
    <property type="match status" value="1"/>
</dbReference>
<keyword evidence="1" id="KW-0479">Metal-binding</keyword>
<dbReference type="InterPro" id="IPR021896">
    <property type="entry name" value="THAP9-like_HTH"/>
</dbReference>
<evidence type="ECO:0000259" key="7">
    <source>
        <dbReference type="PROSITE" id="PS50950"/>
    </source>
</evidence>
<proteinExistence type="predicted"/>
<dbReference type="Pfam" id="PF21789">
    <property type="entry name" value="TNP-like_RNaseH_C"/>
    <property type="match status" value="1"/>
</dbReference>
<dbReference type="SUPFAM" id="SSF57716">
    <property type="entry name" value="Glucocorticoid receptor-like (DNA-binding domain)"/>
    <property type="match status" value="1"/>
</dbReference>
<dbReference type="PANTHER" id="PTHR46927">
    <property type="entry name" value="AGAP005574-PA"/>
    <property type="match status" value="1"/>
</dbReference>
<dbReference type="InterPro" id="IPR006612">
    <property type="entry name" value="THAP_Znf"/>
</dbReference>
<organism evidence="8 9">
    <name type="scientific">Aphis craccivora</name>
    <name type="common">Cowpea aphid</name>
    <dbReference type="NCBI Taxonomy" id="307492"/>
    <lineage>
        <taxon>Eukaryota</taxon>
        <taxon>Metazoa</taxon>
        <taxon>Ecdysozoa</taxon>
        <taxon>Arthropoda</taxon>
        <taxon>Hexapoda</taxon>
        <taxon>Insecta</taxon>
        <taxon>Pterygota</taxon>
        <taxon>Neoptera</taxon>
        <taxon>Paraneoptera</taxon>
        <taxon>Hemiptera</taxon>
        <taxon>Sternorrhyncha</taxon>
        <taxon>Aphidomorpha</taxon>
        <taxon>Aphidoidea</taxon>
        <taxon>Aphididae</taxon>
        <taxon>Aphidini</taxon>
        <taxon>Aphis</taxon>
        <taxon>Aphis</taxon>
    </lineage>
</organism>
<keyword evidence="4 5" id="KW-0238">DNA-binding</keyword>
<protein>
    <submittedName>
        <fullName evidence="8">THAP domain-containing protein 1-like</fullName>
    </submittedName>
</protein>
<evidence type="ECO:0000256" key="4">
    <source>
        <dbReference type="ARBA" id="ARBA00023125"/>
    </source>
</evidence>
<name>A0A6G0XAQ1_APHCR</name>
<evidence type="ECO:0000256" key="6">
    <source>
        <dbReference type="SAM" id="MobiDB-lite"/>
    </source>
</evidence>
<keyword evidence="2 5" id="KW-0863">Zinc-finger</keyword>
<dbReference type="Pfam" id="PF12017">
    <property type="entry name" value="Tnp_P_element"/>
    <property type="match status" value="1"/>
</dbReference>
<dbReference type="InterPro" id="IPR048367">
    <property type="entry name" value="TNP-like_RNaseH_C"/>
</dbReference>
<feature type="non-terminal residue" evidence="8">
    <location>
        <position position="1"/>
    </location>
</feature>
<evidence type="ECO:0000256" key="2">
    <source>
        <dbReference type="ARBA" id="ARBA00022771"/>
    </source>
</evidence>
<dbReference type="SMART" id="SM00980">
    <property type="entry name" value="THAP"/>
    <property type="match status" value="1"/>
</dbReference>
<reference evidence="8 9" key="1">
    <citation type="submission" date="2019-08" db="EMBL/GenBank/DDBJ databases">
        <title>Whole genome of Aphis craccivora.</title>
        <authorList>
            <person name="Voronova N.V."/>
            <person name="Shulinski R.S."/>
            <person name="Bandarenka Y.V."/>
            <person name="Zhorov D.G."/>
            <person name="Warner D."/>
        </authorList>
    </citation>
    <scope>NUCLEOTIDE SEQUENCE [LARGE SCALE GENOMIC DNA]</scope>
    <source>
        <strain evidence="8">180601</strain>
        <tissue evidence="8">Whole Body</tissue>
    </source>
</reference>
<dbReference type="InterPro" id="IPR048365">
    <property type="entry name" value="TNP-like_RNaseH_N"/>
</dbReference>
<feature type="region of interest" description="Disordered" evidence="6">
    <location>
        <begin position="1"/>
        <end position="28"/>
    </location>
</feature>
<dbReference type="InterPro" id="IPR052224">
    <property type="entry name" value="THAP_domain_protein"/>
</dbReference>
<evidence type="ECO:0000256" key="1">
    <source>
        <dbReference type="ARBA" id="ARBA00022723"/>
    </source>
</evidence>
<dbReference type="PANTHER" id="PTHR46927:SF3">
    <property type="entry name" value="THAP-TYPE DOMAIN-CONTAINING PROTEIN"/>
    <property type="match status" value="1"/>
</dbReference>
<feature type="domain" description="THAP-type" evidence="7">
    <location>
        <begin position="11"/>
        <end position="93"/>
    </location>
</feature>
<gene>
    <name evidence="8" type="ORF">FWK35_00031904</name>
</gene>
<keyword evidence="3" id="KW-0862">Zinc</keyword>
<dbReference type="GO" id="GO:0008270">
    <property type="term" value="F:zinc ion binding"/>
    <property type="evidence" value="ECO:0007669"/>
    <property type="project" value="UniProtKB-KW"/>
</dbReference>
<keyword evidence="9" id="KW-1185">Reference proteome</keyword>
<evidence type="ECO:0000256" key="5">
    <source>
        <dbReference type="PROSITE-ProRule" id="PRU00309"/>
    </source>
</evidence>
<dbReference type="EMBL" id="VUJU01007980">
    <property type="protein sequence ID" value="KAF0737202.1"/>
    <property type="molecule type" value="Genomic_DNA"/>
</dbReference>
<sequence length="581" mass="66249">HRDKEYTGARTPKQKTSRRDNNHPHHRTAKNYYLFPLKNPNLLSQWLKEVRRKNFVPSKYSIICSEHFIDTDYQIRPGATVKLLNTNAVPSVFSGFPTHLLKPLPVKCRLLQRNCTNNIHYVPTPNAGTSVCDESSVETKVEEVIDSSEKNLNEDKSIQCTLESPTKHNLRKNVKILQQKLKRRDVKIKTLKSLLVSIRSKVPSSDEFTSILEENFGGFSLSLLLHERKCNITGKNGIRHSDTMKEFAKTLYFSSPKAFAYCRKLFTLPHPSTIRSWISSFQCEPGLLNEVFIFLKLEIQKKNCLKNCCLVFDSMSIRKQLVWEPNKGKYSGYVEFGVTDGPDSPDLASEVLVFMLVSLTKRFKCPIAFFYVNKINSSILSSLLSSAVKKLHEIGIKIWSVTCDGASSILVDRLFDILNSRIPFSKGFKSPINSGNINSIKAIFDETTSYFKSLKIQEVPIILGGRKIFVLGFIITMERSFRAFFGCIRARGDSNNNPNAVQFKNTLRQLLFTKNITVESGNCLNFDYSEGDVIEFRSEKSSVSDTNKTPDDNELEKYLIHLDNAYLGYYVKDILDYICGY</sequence>
<evidence type="ECO:0000256" key="3">
    <source>
        <dbReference type="ARBA" id="ARBA00022833"/>
    </source>
</evidence>
<dbReference type="AlphaFoldDB" id="A0A6G0XAQ1"/>
<dbReference type="OrthoDB" id="6621548at2759"/>
<dbReference type="PROSITE" id="PS50950">
    <property type="entry name" value="ZF_THAP"/>
    <property type="match status" value="1"/>
</dbReference>
<evidence type="ECO:0000313" key="9">
    <source>
        <dbReference type="Proteomes" id="UP000478052"/>
    </source>
</evidence>
<dbReference type="SMART" id="SM00692">
    <property type="entry name" value="DM3"/>
    <property type="match status" value="1"/>
</dbReference>
<feature type="non-terminal residue" evidence="8">
    <location>
        <position position="581"/>
    </location>
</feature>
<dbReference type="Proteomes" id="UP000478052">
    <property type="component" value="Unassembled WGS sequence"/>
</dbReference>
<accession>A0A6G0XAQ1</accession>